<evidence type="ECO:0000259" key="6">
    <source>
        <dbReference type="Pfam" id="PF00892"/>
    </source>
</evidence>
<evidence type="ECO:0000256" key="5">
    <source>
        <dbReference type="SAM" id="Phobius"/>
    </source>
</evidence>
<dbReference type="InterPro" id="IPR037185">
    <property type="entry name" value="EmrE-like"/>
</dbReference>
<keyword evidence="3 5" id="KW-1133">Transmembrane helix</keyword>
<feature type="transmembrane region" description="Helical" evidence="5">
    <location>
        <begin position="95"/>
        <end position="113"/>
    </location>
</feature>
<name>A0A081D9H7_NONUL</name>
<feature type="transmembrane region" description="Helical" evidence="5">
    <location>
        <begin position="176"/>
        <end position="197"/>
    </location>
</feature>
<reference evidence="7 8" key="1">
    <citation type="journal article" date="2014" name="Genome Announc.">
        <title>Draft Genome Sequences of Marine Flavobacterium Nonlabens Strains NR17, NR24, NR27, NR32, NR33, and Ara13.</title>
        <authorList>
            <person name="Nakanishi M."/>
            <person name="Meirelles P."/>
            <person name="Suzuki R."/>
            <person name="Takatani N."/>
            <person name="Mino S."/>
            <person name="Suda W."/>
            <person name="Oshima K."/>
            <person name="Hattori M."/>
            <person name="Ohkuma M."/>
            <person name="Hosokawa M."/>
            <person name="Miyashita K."/>
            <person name="Thompson F.L."/>
            <person name="Niwa A."/>
            <person name="Sawabe T."/>
            <person name="Sawabe T."/>
        </authorList>
    </citation>
    <scope>NUCLEOTIDE SEQUENCE [LARGE SCALE GENOMIC DNA]</scope>
    <source>
        <strain evidence="8">JCM19296</strain>
    </source>
</reference>
<feature type="transmembrane region" description="Helical" evidence="5">
    <location>
        <begin position="120"/>
        <end position="138"/>
    </location>
</feature>
<feature type="domain" description="EamA" evidence="6">
    <location>
        <begin position="145"/>
        <end position="275"/>
    </location>
</feature>
<evidence type="ECO:0000256" key="3">
    <source>
        <dbReference type="ARBA" id="ARBA00022989"/>
    </source>
</evidence>
<dbReference type="Pfam" id="PF00892">
    <property type="entry name" value="EamA"/>
    <property type="match status" value="2"/>
</dbReference>
<dbReference type="EMBL" id="BBLG01000002">
    <property type="protein sequence ID" value="GAK75573.1"/>
    <property type="molecule type" value="Genomic_DNA"/>
</dbReference>
<dbReference type="PANTHER" id="PTHR22911">
    <property type="entry name" value="ACYL-MALONYL CONDENSING ENZYME-RELATED"/>
    <property type="match status" value="1"/>
</dbReference>
<evidence type="ECO:0000313" key="7">
    <source>
        <dbReference type="EMBL" id="GAK75573.1"/>
    </source>
</evidence>
<evidence type="ECO:0000256" key="2">
    <source>
        <dbReference type="ARBA" id="ARBA00022692"/>
    </source>
</evidence>
<sequence length="283" mass="31644">MMKDLQKAILFMLFSTLAFAIMNGVVKYLSDFSAFQLVFFRSIGSLIITMIYLNFKKISILGNKRWLLIARGVFGSISLLLFFLSLKYLPVGTAVTLRYLSPIFAAVFAVIWLKERIKPIQWLFFLIAFSGVFILKGYDENISLIGIGLVLLSALGMGLVFVVISKIGKQDHPMVIINYFMAIGVIIGGLLSINNWIQPVGVEWLLLASLGIVGFIGQLFMTRSFQIASTSLVAPLKYLEVIFTVLIGATWFMEIYTIWSVLGIALVIIGLILNILYKSKRSL</sequence>
<feature type="transmembrane region" description="Helical" evidence="5">
    <location>
        <begin position="34"/>
        <end position="55"/>
    </location>
</feature>
<accession>A0A081D9H7</accession>
<dbReference type="SUPFAM" id="SSF103481">
    <property type="entry name" value="Multidrug resistance efflux transporter EmrE"/>
    <property type="match status" value="2"/>
</dbReference>
<feature type="domain" description="EamA" evidence="6">
    <location>
        <begin position="7"/>
        <end position="135"/>
    </location>
</feature>
<evidence type="ECO:0000256" key="1">
    <source>
        <dbReference type="ARBA" id="ARBA00004141"/>
    </source>
</evidence>
<protein>
    <submittedName>
        <fullName evidence="7">Permease of the drug/metabolite transporter(DMT) superfamily</fullName>
    </submittedName>
</protein>
<organism evidence="7 8">
    <name type="scientific">Nonlabens ulvanivorans</name>
    <name type="common">Persicivirga ulvanivorans</name>
    <dbReference type="NCBI Taxonomy" id="906888"/>
    <lineage>
        <taxon>Bacteria</taxon>
        <taxon>Pseudomonadati</taxon>
        <taxon>Bacteroidota</taxon>
        <taxon>Flavobacteriia</taxon>
        <taxon>Flavobacteriales</taxon>
        <taxon>Flavobacteriaceae</taxon>
        <taxon>Nonlabens</taxon>
    </lineage>
</organism>
<comment type="caution">
    <text evidence="7">The sequence shown here is derived from an EMBL/GenBank/DDBJ whole genome shotgun (WGS) entry which is preliminary data.</text>
</comment>
<feature type="transmembrane region" description="Helical" evidence="5">
    <location>
        <begin position="67"/>
        <end position="89"/>
    </location>
</feature>
<evidence type="ECO:0000313" key="8">
    <source>
        <dbReference type="Proteomes" id="UP000028980"/>
    </source>
</evidence>
<keyword evidence="4 5" id="KW-0472">Membrane</keyword>
<keyword evidence="2 5" id="KW-0812">Transmembrane</keyword>
<dbReference type="Proteomes" id="UP000028980">
    <property type="component" value="Unassembled WGS sequence"/>
</dbReference>
<dbReference type="Gene3D" id="1.10.3730.20">
    <property type="match status" value="1"/>
</dbReference>
<feature type="transmembrane region" description="Helical" evidence="5">
    <location>
        <begin position="232"/>
        <end position="252"/>
    </location>
</feature>
<feature type="transmembrane region" description="Helical" evidence="5">
    <location>
        <begin position="203"/>
        <end position="220"/>
    </location>
</feature>
<dbReference type="AlphaFoldDB" id="A0A081D9H7"/>
<dbReference type="GO" id="GO:0016020">
    <property type="term" value="C:membrane"/>
    <property type="evidence" value="ECO:0007669"/>
    <property type="project" value="UniProtKB-SubCell"/>
</dbReference>
<feature type="transmembrane region" description="Helical" evidence="5">
    <location>
        <begin position="258"/>
        <end position="277"/>
    </location>
</feature>
<dbReference type="InterPro" id="IPR000620">
    <property type="entry name" value="EamA_dom"/>
</dbReference>
<comment type="subcellular location">
    <subcellularLocation>
        <location evidence="1">Membrane</location>
        <topology evidence="1">Multi-pass membrane protein</topology>
    </subcellularLocation>
</comment>
<feature type="transmembrane region" description="Helical" evidence="5">
    <location>
        <begin position="144"/>
        <end position="164"/>
    </location>
</feature>
<evidence type="ECO:0000256" key="4">
    <source>
        <dbReference type="ARBA" id="ARBA00023136"/>
    </source>
</evidence>
<proteinExistence type="predicted"/>
<gene>
    <name evidence="7" type="ORF">JCM19296_1165</name>
</gene>
<dbReference type="PANTHER" id="PTHR22911:SF6">
    <property type="entry name" value="SOLUTE CARRIER FAMILY 35 MEMBER G1"/>
    <property type="match status" value="1"/>
</dbReference>